<keyword evidence="2" id="KW-1185">Reference proteome</keyword>
<reference evidence="2" key="1">
    <citation type="journal article" date="2019" name="Int. J. Syst. Evol. Microbiol.">
        <title>The Global Catalogue of Microorganisms (GCM) 10K type strain sequencing project: providing services to taxonomists for standard genome sequencing and annotation.</title>
        <authorList>
            <consortium name="The Broad Institute Genomics Platform"/>
            <consortium name="The Broad Institute Genome Sequencing Center for Infectious Disease"/>
            <person name="Wu L."/>
            <person name="Ma J."/>
        </authorList>
    </citation>
    <scope>NUCLEOTIDE SEQUENCE [LARGE SCALE GENOMIC DNA]</scope>
    <source>
        <strain evidence="2">CGMCC 4.7329</strain>
    </source>
</reference>
<accession>A0ABQ2KIH6</accession>
<gene>
    <name evidence="1" type="ORF">GCM10011610_29890</name>
</gene>
<dbReference type="EMBL" id="BMNE01000003">
    <property type="protein sequence ID" value="GGN80475.1"/>
    <property type="molecule type" value="Genomic_DNA"/>
</dbReference>
<sequence length="62" mass="6837">MTLWPFPHASLGSVSIYFENSTALVIPVLEVVDKRAVEVGFFVEDDAAWLQAIEQVAGRQGM</sequence>
<protein>
    <submittedName>
        <fullName evidence="1">Uncharacterized protein</fullName>
    </submittedName>
</protein>
<dbReference type="Proteomes" id="UP000658127">
    <property type="component" value="Unassembled WGS sequence"/>
</dbReference>
<proteinExistence type="predicted"/>
<comment type="caution">
    <text evidence="1">The sequence shown here is derived from an EMBL/GenBank/DDBJ whole genome shotgun (WGS) entry which is preliminary data.</text>
</comment>
<organism evidence="1 2">
    <name type="scientific">Nocardia rhizosphaerihabitans</name>
    <dbReference type="NCBI Taxonomy" id="1691570"/>
    <lineage>
        <taxon>Bacteria</taxon>
        <taxon>Bacillati</taxon>
        <taxon>Actinomycetota</taxon>
        <taxon>Actinomycetes</taxon>
        <taxon>Mycobacteriales</taxon>
        <taxon>Nocardiaceae</taxon>
        <taxon>Nocardia</taxon>
    </lineage>
</organism>
<name>A0ABQ2KIH6_9NOCA</name>
<evidence type="ECO:0000313" key="1">
    <source>
        <dbReference type="EMBL" id="GGN80475.1"/>
    </source>
</evidence>
<evidence type="ECO:0000313" key="2">
    <source>
        <dbReference type="Proteomes" id="UP000658127"/>
    </source>
</evidence>